<keyword evidence="4" id="KW-0863">Zinc-finger</keyword>
<dbReference type="InterPro" id="IPR041577">
    <property type="entry name" value="RT_RNaseH_2"/>
</dbReference>
<dbReference type="FunFam" id="3.30.420.10:FF:000032">
    <property type="entry name" value="Retrovirus-related Pol polyprotein from transposon 297-like Protein"/>
    <property type="match status" value="1"/>
</dbReference>
<keyword evidence="4" id="KW-0479">Metal-binding</keyword>
<evidence type="ECO:0000256" key="5">
    <source>
        <dbReference type="SAM" id="MobiDB-lite"/>
    </source>
</evidence>
<dbReference type="GO" id="GO:0003677">
    <property type="term" value="F:DNA binding"/>
    <property type="evidence" value="ECO:0007669"/>
    <property type="project" value="UniProtKB-KW"/>
</dbReference>
<keyword evidence="9" id="KW-1185">Reference proteome</keyword>
<feature type="region of interest" description="Disordered" evidence="5">
    <location>
        <begin position="227"/>
        <end position="247"/>
    </location>
</feature>
<dbReference type="CDD" id="cd00303">
    <property type="entry name" value="retropepsin_like"/>
    <property type="match status" value="1"/>
</dbReference>
<feature type="compositionally biased region" description="Basic and acidic residues" evidence="5">
    <location>
        <begin position="409"/>
        <end position="423"/>
    </location>
</feature>
<evidence type="ECO:0000259" key="7">
    <source>
        <dbReference type="PROSITE" id="PS50994"/>
    </source>
</evidence>
<dbReference type="PANTHER" id="PTHR35046">
    <property type="entry name" value="ZINC KNUCKLE (CCHC-TYPE) FAMILY PROTEIN"/>
    <property type="match status" value="1"/>
</dbReference>
<dbReference type="Gene3D" id="1.10.340.70">
    <property type="match status" value="1"/>
</dbReference>
<dbReference type="InterPro" id="IPR021109">
    <property type="entry name" value="Peptidase_aspartic_dom_sf"/>
</dbReference>
<dbReference type="GO" id="GO:0004190">
    <property type="term" value="F:aspartic-type endopeptidase activity"/>
    <property type="evidence" value="ECO:0007669"/>
    <property type="project" value="UniProtKB-KW"/>
</dbReference>
<feature type="compositionally biased region" description="Basic and acidic residues" evidence="5">
    <location>
        <begin position="437"/>
        <end position="446"/>
    </location>
</feature>
<dbReference type="AlphaFoldDB" id="A0A151QRY8"/>
<dbReference type="SUPFAM" id="SSF56672">
    <property type="entry name" value="DNA/RNA polymerases"/>
    <property type="match status" value="1"/>
</dbReference>
<keyword evidence="3" id="KW-0238">DNA-binding</keyword>
<dbReference type="Pfam" id="PF17921">
    <property type="entry name" value="Integrase_H2C2"/>
    <property type="match status" value="1"/>
</dbReference>
<gene>
    <name evidence="8" type="ORF">KK1_046108</name>
</gene>
<dbReference type="GO" id="GO:0006508">
    <property type="term" value="P:proteolysis"/>
    <property type="evidence" value="ECO:0007669"/>
    <property type="project" value="UniProtKB-KW"/>
</dbReference>
<dbReference type="InterPro" id="IPR000477">
    <property type="entry name" value="RT_dom"/>
</dbReference>
<dbReference type="InterPro" id="IPR043502">
    <property type="entry name" value="DNA/RNA_pol_sf"/>
</dbReference>
<dbReference type="InterPro" id="IPR005162">
    <property type="entry name" value="Retrotrans_gag_dom"/>
</dbReference>
<dbReference type="PROSITE" id="PS50158">
    <property type="entry name" value="ZF_CCHC"/>
    <property type="match status" value="1"/>
</dbReference>
<evidence type="ECO:0000259" key="6">
    <source>
        <dbReference type="PROSITE" id="PS50158"/>
    </source>
</evidence>
<feature type="region of interest" description="Disordered" evidence="5">
    <location>
        <begin position="1164"/>
        <end position="1207"/>
    </location>
</feature>
<dbReference type="InterPro" id="IPR001584">
    <property type="entry name" value="Integrase_cat-core"/>
</dbReference>
<dbReference type="InterPro" id="IPR056924">
    <property type="entry name" value="SH3_Tf2-1"/>
</dbReference>
<dbReference type="PROSITE" id="PS50994">
    <property type="entry name" value="INTEGRASE"/>
    <property type="match status" value="1"/>
</dbReference>
<dbReference type="InterPro" id="IPR012337">
    <property type="entry name" value="RNaseH-like_sf"/>
</dbReference>
<dbReference type="Pfam" id="PF00078">
    <property type="entry name" value="RVT_1"/>
    <property type="match status" value="1"/>
</dbReference>
<dbReference type="InterPro" id="IPR036875">
    <property type="entry name" value="Znf_CCHC_sf"/>
</dbReference>
<dbReference type="InterPro" id="IPR041588">
    <property type="entry name" value="Integrase_H2C2"/>
</dbReference>
<evidence type="ECO:0000256" key="3">
    <source>
        <dbReference type="ARBA" id="ARBA00023125"/>
    </source>
</evidence>
<dbReference type="Gene3D" id="3.30.420.10">
    <property type="entry name" value="Ribonuclease H-like superfamily/Ribonuclease H"/>
    <property type="match status" value="1"/>
</dbReference>
<dbReference type="PANTHER" id="PTHR35046:SF9">
    <property type="entry name" value="RNA-DIRECTED DNA POLYMERASE"/>
    <property type="match status" value="1"/>
</dbReference>
<evidence type="ECO:0000313" key="8">
    <source>
        <dbReference type="EMBL" id="KYP33081.1"/>
    </source>
</evidence>
<protein>
    <submittedName>
        <fullName evidence="8">Transposon Ty3-G Gag-Pol polyprotein</fullName>
    </submittedName>
</protein>
<dbReference type="SUPFAM" id="SSF57756">
    <property type="entry name" value="Retrovirus zinc finger-like domains"/>
    <property type="match status" value="1"/>
</dbReference>
<keyword evidence="1" id="KW-0645">Protease</keyword>
<dbReference type="Pfam" id="PF03732">
    <property type="entry name" value="Retrotrans_gag"/>
    <property type="match status" value="1"/>
</dbReference>
<dbReference type="SMART" id="SM00343">
    <property type="entry name" value="ZnF_C2HC"/>
    <property type="match status" value="1"/>
</dbReference>
<feature type="domain" description="Integrase catalytic" evidence="7">
    <location>
        <begin position="874"/>
        <end position="1034"/>
    </location>
</feature>
<dbReference type="Gene3D" id="3.30.70.270">
    <property type="match status" value="1"/>
</dbReference>
<evidence type="ECO:0000313" key="9">
    <source>
        <dbReference type="Proteomes" id="UP000075243"/>
    </source>
</evidence>
<dbReference type="Proteomes" id="UP000075243">
    <property type="component" value="Unassembled WGS sequence"/>
</dbReference>
<evidence type="ECO:0000256" key="2">
    <source>
        <dbReference type="ARBA" id="ARBA00022750"/>
    </source>
</evidence>
<dbReference type="Gramene" id="C.cajan_44122.t">
    <property type="protein sequence ID" value="C.cajan_44122.t"/>
    <property type="gene ID" value="C.cajan_44122"/>
</dbReference>
<dbReference type="Gene3D" id="3.10.10.10">
    <property type="entry name" value="HIV Type 1 Reverse Transcriptase, subunit A, domain 1"/>
    <property type="match status" value="1"/>
</dbReference>
<dbReference type="GO" id="GO:0008270">
    <property type="term" value="F:zinc ion binding"/>
    <property type="evidence" value="ECO:0007669"/>
    <property type="project" value="UniProtKB-KW"/>
</dbReference>
<dbReference type="InterPro" id="IPR001878">
    <property type="entry name" value="Znf_CCHC"/>
</dbReference>
<sequence length="1223" mass="140608">MKVEQLFSCHGISEEKKVSLATLSFQGHAIYWWTSLEKERIMHHEPPIQYWNELRSALRRRHIPPYYDRELMDKLQRLKQGSSSVEEYRQQMELLMMRAGIREEERTTISRFQSGLNLEIRDKVELLPYRDFNELVQLCSRVEHQLKRKFFRKDFTPSYSKNFKKEGPSSKPYSKEKEQEKEKSSFKAPSKDAKTSDIKCFKCLGRGHIASQCPTKKTMILRGQDHYSSLDEATSSSSSDEEEVLESEEETYPCEGDLLMVRRLLGNQSSNLDQSQRENLFHTRCKVLENTCSLIVDSGSSCNCCSTRLVNKLALTTLPHPKPYKLQWINEEGGIVVNQQVNVPISIGKYKDEILCDIVPLDASHILLGRPWQFDKKTIHEGLSNKISFHHLGKKIVLCPLSPSQVSEDQLKMKAKREEDEKKIRKQKKEKKGLPLKAKEGEEKVSSLEASVPSKEVAHKSHLSIKNDIKKTLLLEQPLYLLYFKETLAATSHELESLPQEVQKLLKEFDALFPQEVPSGLPPLRGIEHQIDLIPGASLPNRPTYRTNPQETKEIESQVEDLLKKGWVQKSLSPCAVPVLLVPKKDGKWRMCTDCRAINNITIKYRHPIPRLDDMLDELHGAIIFSKIDLKSGYHQIRIKEGDEWKTAFKTKRFVKDFSTLASPLNELVKKDVPFIWGEAQEKAFNALKEKLTNAPILALPNFAQTFELECDASGFGIEYLEQFPYIIKYKKGKNNVVADALSRRHSLLFSLGSQILGFDNIKELYEKDQDFQSTFTKCLEKPFDGFYLLEGYLFKMGRLCIPQGSIRKLLIKESHEGGLMGHFGVDKTLSLLKYKFYWPHMRVDVQRHCSKCITCLQAKSRVMPHGLYTPLPIASSPWVDISMDFVLGLPRTQRGFDSIFVVVDRFSKMAHFIPCHKVDDASYIAKLFFKEVVRLHGLPKTIVSDRDVKFLSHFWKILWEKLGTKLVYSTTCHPQTDGQTEVVNRSLSTLLRVILKGNKKTWDECLPHIEFAYNRVVHKTTNLSPFEVVYGFNPLTPLDLLPLPNTTSLYHKEGVSRADFIRKYHEKVKSQIEKQTEKYAKYNNKGRKKVTFEVGDWVWLHLRKDRFPTQRKSKLSPRGDGPFQVLKKINDNAYILDLPSEYGVSSSFNVCDLTPFVGTNDMDEVEDLRSNPSQEGGDDGGPSLRHHIGPITRSMARRVEEDEEHTTPKAMIIMCVDFGPSP</sequence>
<feature type="region of interest" description="Disordered" evidence="5">
    <location>
        <begin position="409"/>
        <end position="447"/>
    </location>
</feature>
<dbReference type="FunFam" id="1.10.340.70:FF:000001">
    <property type="entry name" value="Retrovirus-related Pol polyprotein from transposon gypsy-like Protein"/>
    <property type="match status" value="1"/>
</dbReference>
<feature type="compositionally biased region" description="Basic and acidic residues" evidence="5">
    <location>
        <begin position="163"/>
        <end position="190"/>
    </location>
</feature>
<dbReference type="CDD" id="cd01647">
    <property type="entry name" value="RT_LTR"/>
    <property type="match status" value="1"/>
</dbReference>
<feature type="region of interest" description="Disordered" evidence="5">
    <location>
        <begin position="161"/>
        <end position="190"/>
    </location>
</feature>
<dbReference type="InterPro" id="IPR043128">
    <property type="entry name" value="Rev_trsase/Diguanyl_cyclase"/>
</dbReference>
<proteinExistence type="predicted"/>
<keyword evidence="4" id="KW-0862">Zinc</keyword>
<dbReference type="EMBL" id="KQ484998">
    <property type="protein sequence ID" value="KYP33081.1"/>
    <property type="molecule type" value="Genomic_DNA"/>
</dbReference>
<dbReference type="InterPro" id="IPR036397">
    <property type="entry name" value="RNaseH_sf"/>
</dbReference>
<dbReference type="Gene3D" id="2.40.70.10">
    <property type="entry name" value="Acid Proteases"/>
    <property type="match status" value="1"/>
</dbReference>
<evidence type="ECO:0000256" key="1">
    <source>
        <dbReference type="ARBA" id="ARBA00022670"/>
    </source>
</evidence>
<feature type="domain" description="CCHC-type" evidence="6">
    <location>
        <begin position="199"/>
        <end position="214"/>
    </location>
</feature>
<dbReference type="SUPFAM" id="SSF53098">
    <property type="entry name" value="Ribonuclease H-like"/>
    <property type="match status" value="1"/>
</dbReference>
<dbReference type="Pfam" id="PF24626">
    <property type="entry name" value="SH3_Tf2-1"/>
    <property type="match status" value="1"/>
</dbReference>
<reference evidence="8" key="1">
    <citation type="journal article" date="2012" name="Nat. Biotechnol.">
        <title>Draft genome sequence of pigeonpea (Cajanus cajan), an orphan legume crop of resource-poor farmers.</title>
        <authorList>
            <person name="Varshney R.K."/>
            <person name="Chen W."/>
            <person name="Li Y."/>
            <person name="Bharti A.K."/>
            <person name="Saxena R.K."/>
            <person name="Schlueter J.A."/>
            <person name="Donoghue M.T."/>
            <person name="Azam S."/>
            <person name="Fan G."/>
            <person name="Whaley A.M."/>
            <person name="Farmer A.D."/>
            <person name="Sheridan J."/>
            <person name="Iwata A."/>
            <person name="Tuteja R."/>
            <person name="Penmetsa R.V."/>
            <person name="Wu W."/>
            <person name="Upadhyaya H.D."/>
            <person name="Yang S.P."/>
            <person name="Shah T."/>
            <person name="Saxena K.B."/>
            <person name="Michael T."/>
            <person name="McCombie W.R."/>
            <person name="Yang B."/>
            <person name="Zhang G."/>
            <person name="Yang H."/>
            <person name="Wang J."/>
            <person name="Spillane C."/>
            <person name="Cook D.R."/>
            <person name="May G.D."/>
            <person name="Xu X."/>
            <person name="Jackson S.A."/>
        </authorList>
    </citation>
    <scope>NUCLEOTIDE SEQUENCE [LARGE SCALE GENOMIC DNA]</scope>
</reference>
<keyword evidence="2" id="KW-0064">Aspartyl protease</keyword>
<dbReference type="Pfam" id="PF17919">
    <property type="entry name" value="RT_RNaseH_2"/>
    <property type="match status" value="1"/>
</dbReference>
<evidence type="ECO:0000256" key="4">
    <source>
        <dbReference type="PROSITE-ProRule" id="PRU00047"/>
    </source>
</evidence>
<dbReference type="Gene3D" id="4.10.60.10">
    <property type="entry name" value="Zinc finger, CCHC-type"/>
    <property type="match status" value="1"/>
</dbReference>
<keyword evidence="2" id="KW-0378">Hydrolase</keyword>
<organism evidence="8 9">
    <name type="scientific">Cajanus cajan</name>
    <name type="common">Pigeon pea</name>
    <name type="synonym">Cajanus indicus</name>
    <dbReference type="NCBI Taxonomy" id="3821"/>
    <lineage>
        <taxon>Eukaryota</taxon>
        <taxon>Viridiplantae</taxon>
        <taxon>Streptophyta</taxon>
        <taxon>Embryophyta</taxon>
        <taxon>Tracheophyta</taxon>
        <taxon>Spermatophyta</taxon>
        <taxon>Magnoliopsida</taxon>
        <taxon>eudicotyledons</taxon>
        <taxon>Gunneridae</taxon>
        <taxon>Pentapetalae</taxon>
        <taxon>rosids</taxon>
        <taxon>fabids</taxon>
        <taxon>Fabales</taxon>
        <taxon>Fabaceae</taxon>
        <taxon>Papilionoideae</taxon>
        <taxon>50 kb inversion clade</taxon>
        <taxon>NPAAA clade</taxon>
        <taxon>indigoferoid/millettioid clade</taxon>
        <taxon>Phaseoleae</taxon>
        <taxon>Cajanus</taxon>
    </lineage>
</organism>
<dbReference type="GO" id="GO:0015074">
    <property type="term" value="P:DNA integration"/>
    <property type="evidence" value="ECO:0007669"/>
    <property type="project" value="InterPro"/>
</dbReference>
<accession>A0A151QRY8</accession>
<name>A0A151QRY8_CAJCA</name>